<keyword evidence="1" id="KW-0732">Signal</keyword>
<proteinExistence type="predicted"/>
<organism evidence="2 3">
    <name type="scientific">Aliidiomarina minuta</name>
    <dbReference type="NCBI Taxonomy" id="880057"/>
    <lineage>
        <taxon>Bacteria</taxon>
        <taxon>Pseudomonadati</taxon>
        <taxon>Pseudomonadota</taxon>
        <taxon>Gammaproteobacteria</taxon>
        <taxon>Alteromonadales</taxon>
        <taxon>Idiomarinaceae</taxon>
        <taxon>Aliidiomarina</taxon>
    </lineage>
</organism>
<reference evidence="2 3" key="1">
    <citation type="journal article" date="2011" name="Front. Microbiol.">
        <title>Genomic signatures of strain selection and enhancement in Bacillus atrophaeus var. globigii, a historical biowarfare simulant.</title>
        <authorList>
            <person name="Gibbons H.S."/>
            <person name="Broomall S.M."/>
            <person name="McNew L.A."/>
            <person name="Daligault H."/>
            <person name="Chapman C."/>
            <person name="Bruce D."/>
            <person name="Karavis M."/>
            <person name="Krepps M."/>
            <person name="McGregor P.A."/>
            <person name="Hong C."/>
            <person name="Park K.H."/>
            <person name="Akmal A."/>
            <person name="Feldman A."/>
            <person name="Lin J.S."/>
            <person name="Chang W.E."/>
            <person name="Higgs B.W."/>
            <person name="Demirev P."/>
            <person name="Lindquist J."/>
            <person name="Liem A."/>
            <person name="Fochler E."/>
            <person name="Read T.D."/>
            <person name="Tapia R."/>
            <person name="Johnson S."/>
            <person name="Bishop-Lilly K.A."/>
            <person name="Detter C."/>
            <person name="Han C."/>
            <person name="Sozhamannan S."/>
            <person name="Rosenzweig C.N."/>
            <person name="Skowronski E.W."/>
        </authorList>
    </citation>
    <scope>NUCLEOTIDE SEQUENCE [LARGE SCALE GENOMIC DNA]</scope>
    <source>
        <strain evidence="2 3">MLST1</strain>
    </source>
</reference>
<dbReference type="Proteomes" id="UP000288293">
    <property type="component" value="Unassembled WGS sequence"/>
</dbReference>
<dbReference type="AlphaFoldDB" id="A0A432W648"/>
<comment type="caution">
    <text evidence="2">The sequence shown here is derived from an EMBL/GenBank/DDBJ whole genome shotgun (WGS) entry which is preliminary data.</text>
</comment>
<feature type="signal peptide" evidence="1">
    <location>
        <begin position="1"/>
        <end position="26"/>
    </location>
</feature>
<feature type="chain" id="PRO_5019525616" evidence="1">
    <location>
        <begin position="27"/>
        <end position="136"/>
    </location>
</feature>
<dbReference type="EMBL" id="PIPL01000001">
    <property type="protein sequence ID" value="RUO25501.1"/>
    <property type="molecule type" value="Genomic_DNA"/>
</dbReference>
<sequence>MIKMKKKKYGLASAAALYLMSSSALAIECELSAYLVDDEGELGSSAIINPADVKNMSWSQDDESLATWRIELTEEAGEQLLEHSKAHIGQSMALFCDAEEIERMRIMAPLGAKFMIKGLPQDVIHPDRLSNLIQIK</sequence>
<protein>
    <submittedName>
        <fullName evidence="2">Uncharacterized protein</fullName>
    </submittedName>
</protein>
<evidence type="ECO:0000256" key="1">
    <source>
        <dbReference type="SAM" id="SignalP"/>
    </source>
</evidence>
<keyword evidence="3" id="KW-1185">Reference proteome</keyword>
<accession>A0A432W648</accession>
<name>A0A432W648_9GAMM</name>
<gene>
    <name evidence="2" type="ORF">CWE09_01825</name>
</gene>
<evidence type="ECO:0000313" key="2">
    <source>
        <dbReference type="EMBL" id="RUO25501.1"/>
    </source>
</evidence>
<evidence type="ECO:0000313" key="3">
    <source>
        <dbReference type="Proteomes" id="UP000288293"/>
    </source>
</evidence>